<feature type="domain" description="N-acetyltransferase" evidence="3">
    <location>
        <begin position="3"/>
        <end position="149"/>
    </location>
</feature>
<protein>
    <submittedName>
        <fullName evidence="4">GNAT family N-acetyltransferase</fullName>
    </submittedName>
</protein>
<evidence type="ECO:0000259" key="3">
    <source>
        <dbReference type="PROSITE" id="PS51186"/>
    </source>
</evidence>
<evidence type="ECO:0000256" key="2">
    <source>
        <dbReference type="ARBA" id="ARBA00023315"/>
    </source>
</evidence>
<comment type="caution">
    <text evidence="4">The sequence shown here is derived from an EMBL/GenBank/DDBJ whole genome shotgun (WGS) entry which is preliminary data.</text>
</comment>
<dbReference type="RefSeq" id="WP_326507885.1">
    <property type="nucleotide sequence ID" value="NZ_JAWIIV010000016.1"/>
</dbReference>
<evidence type="ECO:0000313" key="5">
    <source>
        <dbReference type="Proteomes" id="UP001352263"/>
    </source>
</evidence>
<dbReference type="CDD" id="cd04301">
    <property type="entry name" value="NAT_SF"/>
    <property type="match status" value="1"/>
</dbReference>
<dbReference type="Proteomes" id="UP001352263">
    <property type="component" value="Unassembled WGS sequence"/>
</dbReference>
<dbReference type="PANTHER" id="PTHR43877:SF2">
    <property type="entry name" value="AMINOALKYLPHOSPHONATE N-ACETYLTRANSFERASE-RELATED"/>
    <property type="match status" value="1"/>
</dbReference>
<dbReference type="EMBL" id="JAWIIV010000016">
    <property type="protein sequence ID" value="MEC4721178.1"/>
    <property type="molecule type" value="Genomic_DNA"/>
</dbReference>
<proteinExistence type="predicted"/>
<keyword evidence="2" id="KW-0012">Acyltransferase</keyword>
<dbReference type="SUPFAM" id="SSF55729">
    <property type="entry name" value="Acyl-CoA N-acyltransferases (Nat)"/>
    <property type="match status" value="1"/>
</dbReference>
<dbReference type="InterPro" id="IPR050832">
    <property type="entry name" value="Bact_Acetyltransf"/>
</dbReference>
<keyword evidence="5" id="KW-1185">Reference proteome</keyword>
<dbReference type="PROSITE" id="PS51186">
    <property type="entry name" value="GNAT"/>
    <property type="match status" value="1"/>
</dbReference>
<dbReference type="Gene3D" id="3.40.630.30">
    <property type="match status" value="1"/>
</dbReference>
<sequence>MSISTRQAGLADLERIAPLFDAYRQFYGQAPDIGAARAFIAERMALLESIIYLAEDATGAAIGFTQLYPSFSSVSARRIWILNDLFVAAQVRGSGVGKALLAAARMHAVSTGAKRLVLSTAVDNPAQKLYEAQNYQRDTGFHHYSLELE</sequence>
<dbReference type="InterPro" id="IPR016181">
    <property type="entry name" value="Acyl_CoA_acyltransferase"/>
</dbReference>
<dbReference type="Pfam" id="PF13508">
    <property type="entry name" value="Acetyltransf_7"/>
    <property type="match status" value="1"/>
</dbReference>
<accession>A0ABU6JBZ8</accession>
<gene>
    <name evidence="4" type="ORF">RY831_18595</name>
</gene>
<reference evidence="4 5" key="1">
    <citation type="submission" date="2023-10" db="EMBL/GenBank/DDBJ databases">
        <title>Noviherbaspirillum sp. CPCC 100848 genome assembly.</title>
        <authorList>
            <person name="Li X.Y."/>
            <person name="Fang X.M."/>
        </authorList>
    </citation>
    <scope>NUCLEOTIDE SEQUENCE [LARGE SCALE GENOMIC DNA]</scope>
    <source>
        <strain evidence="4 5">CPCC 100848</strain>
    </source>
</reference>
<organism evidence="4 5">
    <name type="scientific">Noviherbaspirillum album</name>
    <dbReference type="NCBI Taxonomy" id="3080276"/>
    <lineage>
        <taxon>Bacteria</taxon>
        <taxon>Pseudomonadati</taxon>
        <taxon>Pseudomonadota</taxon>
        <taxon>Betaproteobacteria</taxon>
        <taxon>Burkholderiales</taxon>
        <taxon>Oxalobacteraceae</taxon>
        <taxon>Noviherbaspirillum</taxon>
    </lineage>
</organism>
<dbReference type="PANTHER" id="PTHR43877">
    <property type="entry name" value="AMINOALKYLPHOSPHONATE N-ACETYLTRANSFERASE-RELATED-RELATED"/>
    <property type="match status" value="1"/>
</dbReference>
<evidence type="ECO:0000313" key="4">
    <source>
        <dbReference type="EMBL" id="MEC4721178.1"/>
    </source>
</evidence>
<dbReference type="InterPro" id="IPR000182">
    <property type="entry name" value="GNAT_dom"/>
</dbReference>
<evidence type="ECO:0000256" key="1">
    <source>
        <dbReference type="ARBA" id="ARBA00022679"/>
    </source>
</evidence>
<name>A0ABU6JBZ8_9BURK</name>
<keyword evidence="1" id="KW-0808">Transferase</keyword>